<evidence type="ECO:0000256" key="1">
    <source>
        <dbReference type="SAM" id="MobiDB-lite"/>
    </source>
</evidence>
<organism evidence="2 3">
    <name type="scientific">Psophocarpus tetragonolobus</name>
    <name type="common">Winged bean</name>
    <name type="synonym">Dolichos tetragonolobus</name>
    <dbReference type="NCBI Taxonomy" id="3891"/>
    <lineage>
        <taxon>Eukaryota</taxon>
        <taxon>Viridiplantae</taxon>
        <taxon>Streptophyta</taxon>
        <taxon>Embryophyta</taxon>
        <taxon>Tracheophyta</taxon>
        <taxon>Spermatophyta</taxon>
        <taxon>Magnoliopsida</taxon>
        <taxon>eudicotyledons</taxon>
        <taxon>Gunneridae</taxon>
        <taxon>Pentapetalae</taxon>
        <taxon>rosids</taxon>
        <taxon>fabids</taxon>
        <taxon>Fabales</taxon>
        <taxon>Fabaceae</taxon>
        <taxon>Papilionoideae</taxon>
        <taxon>50 kb inversion clade</taxon>
        <taxon>NPAAA clade</taxon>
        <taxon>indigoferoid/millettioid clade</taxon>
        <taxon>Phaseoleae</taxon>
        <taxon>Psophocarpus</taxon>
    </lineage>
</organism>
<dbReference type="AlphaFoldDB" id="A0AAN9RY82"/>
<feature type="region of interest" description="Disordered" evidence="1">
    <location>
        <begin position="1"/>
        <end position="24"/>
    </location>
</feature>
<name>A0AAN9RY82_PSOTE</name>
<feature type="compositionally biased region" description="Basic and acidic residues" evidence="1">
    <location>
        <begin position="1"/>
        <end position="12"/>
    </location>
</feature>
<comment type="caution">
    <text evidence="2">The sequence shown here is derived from an EMBL/GenBank/DDBJ whole genome shotgun (WGS) entry which is preliminary data.</text>
</comment>
<evidence type="ECO:0000313" key="3">
    <source>
        <dbReference type="Proteomes" id="UP001386955"/>
    </source>
</evidence>
<accession>A0AAN9RY82</accession>
<protein>
    <submittedName>
        <fullName evidence="2">Uncharacterized protein</fullName>
    </submittedName>
</protein>
<dbReference type="EMBL" id="JAYMYS010000008">
    <property type="protein sequence ID" value="KAK7385476.1"/>
    <property type="molecule type" value="Genomic_DNA"/>
</dbReference>
<gene>
    <name evidence="2" type="ORF">VNO78_31197</name>
</gene>
<dbReference type="Proteomes" id="UP001386955">
    <property type="component" value="Unassembled WGS sequence"/>
</dbReference>
<reference evidence="2 3" key="1">
    <citation type="submission" date="2024-01" db="EMBL/GenBank/DDBJ databases">
        <title>The genomes of 5 underutilized Papilionoideae crops provide insights into root nodulation and disease resistanc.</title>
        <authorList>
            <person name="Jiang F."/>
        </authorList>
    </citation>
    <scope>NUCLEOTIDE SEQUENCE [LARGE SCALE GENOMIC DNA]</scope>
    <source>
        <strain evidence="2">DUOXIRENSHENG_FW03</strain>
        <tissue evidence="2">Leaves</tissue>
    </source>
</reference>
<keyword evidence="3" id="KW-1185">Reference proteome</keyword>
<proteinExistence type="predicted"/>
<sequence>MYKGDKERRNQKENFQQNKEAYEGKVRRKGNINVPFIKANSYAEAIKNSMGHVKTANSYISSSCSKNISCNEEDDEVELEEVGQQFGDEIQGVVHEGEKEATINSILNLKVKCSCVGAEQTCNIDVEIKGSVAKLSPKWNSKTYWWSVRRRRVKQKELKRFMQGWSVHGNQHIYMQESNSSFHQRCDVPYHESASTFSLGRHFCNEKLNLSIEDQHIYVQ</sequence>
<evidence type="ECO:0000313" key="2">
    <source>
        <dbReference type="EMBL" id="KAK7385476.1"/>
    </source>
</evidence>